<dbReference type="GO" id="GO:0016787">
    <property type="term" value="F:hydrolase activity"/>
    <property type="evidence" value="ECO:0007669"/>
    <property type="project" value="UniProtKB-KW"/>
</dbReference>
<dbReference type="CDD" id="cd16295">
    <property type="entry name" value="TTHA0252-CPSF-like_MBL-fold"/>
    <property type="match status" value="1"/>
</dbReference>
<dbReference type="SMART" id="SM01027">
    <property type="entry name" value="Beta-Casp"/>
    <property type="match status" value="1"/>
</dbReference>
<feature type="domain" description="Metallo-beta-lactamase" evidence="2">
    <location>
        <begin position="13"/>
        <end position="242"/>
    </location>
</feature>
<reference evidence="4 5" key="1">
    <citation type="submission" date="2020-07" db="EMBL/GenBank/DDBJ databases">
        <title>Huge and variable diversity of episymbiotic CPR bacteria and DPANN archaea in groundwater ecosystems.</title>
        <authorList>
            <person name="He C.Y."/>
            <person name="Keren R."/>
            <person name="Whittaker M."/>
            <person name="Farag I.F."/>
            <person name="Doudna J."/>
            <person name="Cate J.H.D."/>
            <person name="Banfield J.F."/>
        </authorList>
    </citation>
    <scope>NUCLEOTIDE SEQUENCE [LARGE SCALE GENOMIC DNA]</scope>
    <source>
        <strain evidence="4">NC_groundwater_70_Ag_B-0.1um_54_66</strain>
    </source>
</reference>
<dbReference type="Pfam" id="PF07521">
    <property type="entry name" value="RMMBL"/>
    <property type="match status" value="1"/>
</dbReference>
<dbReference type="Pfam" id="PF10996">
    <property type="entry name" value="Beta-Casp"/>
    <property type="match status" value="1"/>
</dbReference>
<dbReference type="InterPro" id="IPR036866">
    <property type="entry name" value="RibonucZ/Hydroxyglut_hydro"/>
</dbReference>
<dbReference type="Gene3D" id="3.40.50.10890">
    <property type="match status" value="1"/>
</dbReference>
<name>A0A7T5R475_9BACT</name>
<sequence length="454" mass="50063">MKLTFLGAAGTVTGSKYLLEEEGARVLIDCGLFQGQKELRLLNWAELPFNPSGIDAILLTHAHIDHSGYIPRLVKSGFSGPVYCSKATFDLCRILLPDSGFLQEEDAAAANSHGWTAHRPAMPLYTEAEAEACLEYFRPVPFGQPVHIDEGLRFTLHRAGHILGASFIRVAGETSSILFSGDIGRLHNPVMKPPATIQDADYIVVESTYGDRLHNTDDPTEDLYKIIHRTIARGGNLIIPAFAVGRAQALLYHLYVLKSERRIPDIPIYLDSPMAIRATDLLLEHMNDHRLSQEECDAVCSIAQYARTSEESKAINQNRHNGVPKIIISASGMATGGRILHHLKHYLGDPRNTILLSGYQAAGTRGDRLARGETEIKIHGAMWPVKAEVAMLDSMSAHADYSELLSWLGHVHDAPRRVFVTHGEKNAAEAMKGHIEEAFGWNVSVPAYLEEADL</sequence>
<dbReference type="AlphaFoldDB" id="A0A7T5R475"/>
<gene>
    <name evidence="4" type="ORF">HYS17_05395</name>
</gene>
<dbReference type="InterPro" id="IPR050698">
    <property type="entry name" value="MBL"/>
</dbReference>
<dbReference type="PANTHER" id="PTHR11203:SF37">
    <property type="entry name" value="INTEGRATOR COMPLEX SUBUNIT 11"/>
    <property type="match status" value="1"/>
</dbReference>
<evidence type="ECO:0000259" key="3">
    <source>
        <dbReference type="SMART" id="SM01027"/>
    </source>
</evidence>
<accession>A0A7T5R475</accession>
<feature type="domain" description="Beta-Casp" evidence="3">
    <location>
        <begin position="247"/>
        <end position="369"/>
    </location>
</feature>
<evidence type="ECO:0000313" key="5">
    <source>
        <dbReference type="Proteomes" id="UP000595362"/>
    </source>
</evidence>
<evidence type="ECO:0000259" key="2">
    <source>
        <dbReference type="SMART" id="SM00849"/>
    </source>
</evidence>
<evidence type="ECO:0000313" key="4">
    <source>
        <dbReference type="EMBL" id="QQG37197.1"/>
    </source>
</evidence>
<proteinExistence type="predicted"/>
<dbReference type="Proteomes" id="UP000595362">
    <property type="component" value="Chromosome"/>
</dbReference>
<evidence type="ECO:0000256" key="1">
    <source>
        <dbReference type="ARBA" id="ARBA00022801"/>
    </source>
</evidence>
<dbReference type="Pfam" id="PF00753">
    <property type="entry name" value="Lactamase_B"/>
    <property type="match status" value="1"/>
</dbReference>
<dbReference type="EMBL" id="CP066681">
    <property type="protein sequence ID" value="QQG37197.1"/>
    <property type="molecule type" value="Genomic_DNA"/>
</dbReference>
<dbReference type="Gene3D" id="3.60.15.10">
    <property type="entry name" value="Ribonuclease Z/Hydroxyacylglutathione hydrolase-like"/>
    <property type="match status" value="1"/>
</dbReference>
<dbReference type="PANTHER" id="PTHR11203">
    <property type="entry name" value="CLEAVAGE AND POLYADENYLATION SPECIFICITY FACTOR FAMILY MEMBER"/>
    <property type="match status" value="1"/>
</dbReference>
<dbReference type="InterPro" id="IPR001279">
    <property type="entry name" value="Metallo-B-lactamas"/>
</dbReference>
<protein>
    <submittedName>
        <fullName evidence="4">MBL fold metallo-hydrolase</fullName>
    </submittedName>
</protein>
<keyword evidence="1 4" id="KW-0378">Hydrolase</keyword>
<organism evidence="4 5">
    <name type="scientific">Micavibrio aeruginosavorus</name>
    <dbReference type="NCBI Taxonomy" id="349221"/>
    <lineage>
        <taxon>Bacteria</taxon>
        <taxon>Pseudomonadati</taxon>
        <taxon>Bdellovibrionota</taxon>
        <taxon>Bdellovibrionia</taxon>
        <taxon>Bdellovibrionales</taxon>
        <taxon>Pseudobdellovibrionaceae</taxon>
        <taxon>Micavibrio</taxon>
    </lineage>
</organism>
<dbReference type="GO" id="GO:0004521">
    <property type="term" value="F:RNA endonuclease activity"/>
    <property type="evidence" value="ECO:0007669"/>
    <property type="project" value="TreeGrafter"/>
</dbReference>
<dbReference type="InterPro" id="IPR011108">
    <property type="entry name" value="RMMBL"/>
</dbReference>
<dbReference type="InterPro" id="IPR022712">
    <property type="entry name" value="Beta_Casp"/>
</dbReference>
<dbReference type="SUPFAM" id="SSF56281">
    <property type="entry name" value="Metallo-hydrolase/oxidoreductase"/>
    <property type="match status" value="1"/>
</dbReference>
<dbReference type="SMART" id="SM00849">
    <property type="entry name" value="Lactamase_B"/>
    <property type="match status" value="1"/>
</dbReference>